<feature type="compositionally biased region" description="Polar residues" evidence="1">
    <location>
        <begin position="322"/>
        <end position="339"/>
    </location>
</feature>
<dbReference type="PANTHER" id="PTHR30273:SF2">
    <property type="entry name" value="PROTEIN FECR"/>
    <property type="match status" value="1"/>
</dbReference>
<keyword evidence="5" id="KW-1185">Reference proteome</keyword>
<dbReference type="AlphaFoldDB" id="A0A5B8VTJ2"/>
<proteinExistence type="predicted"/>
<sequence length="433" mass="48287">MDQSTLITLLTKYQQGTCNTEELQQIDTWYAGLDTNTAFDKQKASRFLQQLDHADADFEQRLYLDFLNKLQQEKESETSSSITDNLEQQRISHHKQFFKKLKIACSIIAILGLSLWALRTLTDHKDFENQTAKLADSLQPAFQIGMPGQNRAILKLAGGQTIILDTLQNGLIATQGGMQLINKAGTLNFATLTKEEKQNKTNQKDAGAALTGNNILQTAPGEQYKLILPDGTKVWLNAASSLEFPASFAHLKTRTVKLEGEAYFEVVHNSNQPFTVQTAHQTIEDIGTAFNVSAYKDDPFTKTTLLEGAVQVRNTASRQITTKTRSLVPGQQASSSNADMGSGDLKVTRIDTDGVIAWKNGYFQFEGEDIYAIMRRVSRWYKVQVVYDGPIPKSRMEGSMSRFERVSKVLNIIEKTGLFEFKTVGNTIHVSAP</sequence>
<dbReference type="InterPro" id="IPR012373">
    <property type="entry name" value="Ferrdict_sens_TM"/>
</dbReference>
<dbReference type="RefSeq" id="WP_146787766.1">
    <property type="nucleotide sequence ID" value="NZ_CP042434.1"/>
</dbReference>
<dbReference type="Pfam" id="PF04773">
    <property type="entry name" value="FecR"/>
    <property type="match status" value="1"/>
</dbReference>
<dbReference type="OrthoDB" id="641696at2"/>
<dbReference type="GO" id="GO:0016989">
    <property type="term" value="F:sigma factor antagonist activity"/>
    <property type="evidence" value="ECO:0007669"/>
    <property type="project" value="TreeGrafter"/>
</dbReference>
<organism evidence="4 5">
    <name type="scientific">Arachidicoccus ginsenosidivorans</name>
    <dbReference type="NCBI Taxonomy" id="496057"/>
    <lineage>
        <taxon>Bacteria</taxon>
        <taxon>Pseudomonadati</taxon>
        <taxon>Bacteroidota</taxon>
        <taxon>Chitinophagia</taxon>
        <taxon>Chitinophagales</taxon>
        <taxon>Chitinophagaceae</taxon>
        <taxon>Arachidicoccus</taxon>
    </lineage>
</organism>
<dbReference type="Pfam" id="PF16344">
    <property type="entry name" value="FecR_C"/>
    <property type="match status" value="1"/>
</dbReference>
<dbReference type="Gene3D" id="2.60.120.1440">
    <property type="match status" value="1"/>
</dbReference>
<dbReference type="Gene3D" id="3.55.50.30">
    <property type="match status" value="1"/>
</dbReference>
<evidence type="ECO:0000313" key="4">
    <source>
        <dbReference type="EMBL" id="QEC74086.1"/>
    </source>
</evidence>
<feature type="domain" description="Protein FecR C-terminal" evidence="3">
    <location>
        <begin position="362"/>
        <end position="430"/>
    </location>
</feature>
<evidence type="ECO:0000313" key="5">
    <source>
        <dbReference type="Proteomes" id="UP000321291"/>
    </source>
</evidence>
<evidence type="ECO:0000256" key="1">
    <source>
        <dbReference type="SAM" id="MobiDB-lite"/>
    </source>
</evidence>
<feature type="region of interest" description="Disordered" evidence="1">
    <location>
        <begin position="322"/>
        <end position="343"/>
    </location>
</feature>
<protein>
    <submittedName>
        <fullName evidence="4">DUF4974 domain-containing protein</fullName>
    </submittedName>
</protein>
<name>A0A5B8VTJ2_9BACT</name>
<dbReference type="InterPro" id="IPR006860">
    <property type="entry name" value="FecR"/>
</dbReference>
<dbReference type="InterPro" id="IPR032508">
    <property type="entry name" value="FecR_C"/>
</dbReference>
<feature type="domain" description="FecR protein" evidence="2">
    <location>
        <begin position="216"/>
        <end position="311"/>
    </location>
</feature>
<reference evidence="4 5" key="1">
    <citation type="journal article" date="2017" name="Int. J. Syst. Evol. Microbiol.">
        <title>Arachidicoccus ginsenosidivorans sp. nov., with ginsenoside-converting activity isolated from ginseng cultivating soil.</title>
        <authorList>
            <person name="Siddiqi M.Z."/>
            <person name="Aslam Z."/>
            <person name="Im W.T."/>
        </authorList>
    </citation>
    <scope>NUCLEOTIDE SEQUENCE [LARGE SCALE GENOMIC DNA]</scope>
    <source>
        <strain evidence="4 5">Gsoil 809</strain>
    </source>
</reference>
<evidence type="ECO:0000259" key="3">
    <source>
        <dbReference type="Pfam" id="PF16344"/>
    </source>
</evidence>
<gene>
    <name evidence="4" type="ORF">FSB73_22875</name>
</gene>
<dbReference type="PANTHER" id="PTHR30273">
    <property type="entry name" value="PERIPLASMIC SIGNAL SENSOR AND SIGMA FACTOR ACTIVATOR FECR-RELATED"/>
    <property type="match status" value="1"/>
</dbReference>
<dbReference type="KEGG" id="agi:FSB73_22875"/>
<dbReference type="EMBL" id="CP042434">
    <property type="protein sequence ID" value="QEC74086.1"/>
    <property type="molecule type" value="Genomic_DNA"/>
</dbReference>
<accession>A0A5B8VTJ2</accession>
<dbReference type="Proteomes" id="UP000321291">
    <property type="component" value="Chromosome"/>
</dbReference>
<evidence type="ECO:0000259" key="2">
    <source>
        <dbReference type="Pfam" id="PF04773"/>
    </source>
</evidence>